<keyword evidence="8" id="KW-0460">Magnesium</keyword>
<dbReference type="UniPathway" id="UPA00159">
    <property type="reaction ID" value="UER00277"/>
</dbReference>
<evidence type="ECO:0000256" key="2">
    <source>
        <dbReference type="ARBA" id="ARBA00007533"/>
    </source>
</evidence>
<evidence type="ECO:0000256" key="10">
    <source>
        <dbReference type="ARBA" id="ARBA00022975"/>
    </source>
</evidence>
<dbReference type="InterPro" id="IPR017456">
    <property type="entry name" value="CTP_synthase_N"/>
</dbReference>
<dbReference type="Gene3D" id="3.40.50.880">
    <property type="match status" value="1"/>
</dbReference>
<dbReference type="EMBL" id="AP009608">
    <property type="protein sequence ID" value="BAH69890.1"/>
    <property type="molecule type" value="Genomic_DNA"/>
</dbReference>
<dbReference type="FunFam" id="3.40.50.300:FF:000009">
    <property type="entry name" value="CTP synthase"/>
    <property type="match status" value="1"/>
</dbReference>
<dbReference type="InterPro" id="IPR033828">
    <property type="entry name" value="GATase1_CTP_Synthase"/>
</dbReference>
<evidence type="ECO:0000256" key="14">
    <source>
        <dbReference type="ARBA" id="ARBA00083191"/>
    </source>
</evidence>
<dbReference type="NCBIfam" id="TIGR00337">
    <property type="entry name" value="PyrG"/>
    <property type="match status" value="1"/>
</dbReference>
<dbReference type="InterPro" id="IPR004468">
    <property type="entry name" value="CTP_synthase"/>
</dbReference>
<dbReference type="InterPro" id="IPR027417">
    <property type="entry name" value="P-loop_NTPase"/>
</dbReference>
<evidence type="ECO:0000256" key="5">
    <source>
        <dbReference type="ARBA" id="ARBA00022723"/>
    </source>
</evidence>
<name>C4XFG8_MYCFP</name>
<dbReference type="SUPFAM" id="SSF52540">
    <property type="entry name" value="P-loop containing nucleoside triphosphate hydrolases"/>
    <property type="match status" value="1"/>
</dbReference>
<reference evidence="17 18" key="1">
    <citation type="journal article" date="2009" name="Curr. Microbiol.">
        <title>Molecular cloning and expression of a novel cholinephosphotransferase involved in glycoglycerophospholipid biosynthesis of Mycoplasma fermentans.</title>
        <authorList>
            <person name="Ishida N."/>
            <person name="Irikura D."/>
            <person name="Matsuda K."/>
            <person name="Sato S."/>
            <person name="Asano K."/>
        </authorList>
    </citation>
    <scope>NUCLEOTIDE SEQUENCE [LARGE SCALE GENOMIC DNA]</scope>
    <source>
        <strain evidence="18">ATCC 19989 / NBRC 14854 / NCTC 10117 / PG18</strain>
    </source>
</reference>
<evidence type="ECO:0000259" key="15">
    <source>
        <dbReference type="Pfam" id="PF00117"/>
    </source>
</evidence>
<evidence type="ECO:0000256" key="8">
    <source>
        <dbReference type="ARBA" id="ARBA00022842"/>
    </source>
</evidence>
<keyword evidence="9" id="KW-0315">Glutamine amidotransferase</keyword>
<evidence type="ECO:0000313" key="18">
    <source>
        <dbReference type="Proteomes" id="UP000006810"/>
    </source>
</evidence>
<dbReference type="Pfam" id="PF00117">
    <property type="entry name" value="GATase"/>
    <property type="match status" value="1"/>
</dbReference>
<dbReference type="Pfam" id="PF06418">
    <property type="entry name" value="CTP_synth_N"/>
    <property type="match status" value="1"/>
</dbReference>
<evidence type="ECO:0000256" key="1">
    <source>
        <dbReference type="ARBA" id="ARBA00005171"/>
    </source>
</evidence>
<dbReference type="SUPFAM" id="SSF52317">
    <property type="entry name" value="Class I glutamine amidotransferase-like"/>
    <property type="match status" value="1"/>
</dbReference>
<dbReference type="Proteomes" id="UP000006810">
    <property type="component" value="Chromosome"/>
</dbReference>
<keyword evidence="6" id="KW-0547">Nucleotide-binding</keyword>
<accession>C4XFG8</accession>
<evidence type="ECO:0000256" key="7">
    <source>
        <dbReference type="ARBA" id="ARBA00022840"/>
    </source>
</evidence>
<keyword evidence="10" id="KW-0665">Pyrimidine biosynthesis</keyword>
<evidence type="ECO:0000313" key="17">
    <source>
        <dbReference type="EMBL" id="BAH69890.1"/>
    </source>
</evidence>
<dbReference type="GO" id="GO:0046872">
    <property type="term" value="F:metal ion binding"/>
    <property type="evidence" value="ECO:0007669"/>
    <property type="project" value="UniProtKB-KW"/>
</dbReference>
<dbReference type="AlphaFoldDB" id="C4XFG8"/>
<dbReference type="GO" id="GO:0003883">
    <property type="term" value="F:CTP synthase activity"/>
    <property type="evidence" value="ECO:0007669"/>
    <property type="project" value="UniProtKB-EC"/>
</dbReference>
<comment type="catalytic activity">
    <reaction evidence="11">
        <text>UTP + L-glutamine + ATP + H2O = CTP + L-glutamate + ADP + phosphate + 2 H(+)</text>
        <dbReference type="Rhea" id="RHEA:26426"/>
        <dbReference type="ChEBI" id="CHEBI:15377"/>
        <dbReference type="ChEBI" id="CHEBI:15378"/>
        <dbReference type="ChEBI" id="CHEBI:29985"/>
        <dbReference type="ChEBI" id="CHEBI:30616"/>
        <dbReference type="ChEBI" id="CHEBI:37563"/>
        <dbReference type="ChEBI" id="CHEBI:43474"/>
        <dbReference type="ChEBI" id="CHEBI:46398"/>
        <dbReference type="ChEBI" id="CHEBI:58359"/>
        <dbReference type="ChEBI" id="CHEBI:456216"/>
        <dbReference type="EC" id="6.3.4.2"/>
    </reaction>
</comment>
<dbReference type="InterPro" id="IPR029062">
    <property type="entry name" value="Class_I_gatase-like"/>
</dbReference>
<dbReference type="PANTHER" id="PTHR11550:SF0">
    <property type="entry name" value="CTP SYNTHASE-RELATED"/>
    <property type="match status" value="1"/>
</dbReference>
<dbReference type="PATRIC" id="fig|496833.3.peg.217"/>
<gene>
    <name evidence="17" type="ordered locus">MBIO_0625</name>
</gene>
<keyword evidence="7" id="KW-0067">ATP-binding</keyword>
<organism evidence="17 18">
    <name type="scientific">Mycoplasmopsis fermentans (strain ATCC 19989 / NBRC 14854 / NCTC 10117 / PG18)</name>
    <name type="common">Mycoplasma fermentans</name>
    <dbReference type="NCBI Taxonomy" id="496833"/>
    <lineage>
        <taxon>Bacteria</taxon>
        <taxon>Bacillati</taxon>
        <taxon>Mycoplasmatota</taxon>
        <taxon>Mycoplasmoidales</taxon>
        <taxon>Metamycoplasmataceae</taxon>
        <taxon>Mycoplasmopsis</taxon>
    </lineage>
</organism>
<dbReference type="GO" id="GO:0005524">
    <property type="term" value="F:ATP binding"/>
    <property type="evidence" value="ECO:0007669"/>
    <property type="project" value="UniProtKB-KW"/>
</dbReference>
<dbReference type="GO" id="GO:0019856">
    <property type="term" value="P:pyrimidine nucleobase biosynthetic process"/>
    <property type="evidence" value="ECO:0007669"/>
    <property type="project" value="TreeGrafter"/>
</dbReference>
<feature type="domain" description="CTP synthase N-terminal" evidence="16">
    <location>
        <begin position="13"/>
        <end position="275"/>
    </location>
</feature>
<evidence type="ECO:0000256" key="9">
    <source>
        <dbReference type="ARBA" id="ARBA00022962"/>
    </source>
</evidence>
<evidence type="ECO:0000256" key="12">
    <source>
        <dbReference type="ARBA" id="ARBA00075170"/>
    </source>
</evidence>
<evidence type="ECO:0000256" key="13">
    <source>
        <dbReference type="ARBA" id="ARBA00079941"/>
    </source>
</evidence>
<comment type="similarity">
    <text evidence="2">Belongs to the CTP synthase family.</text>
</comment>
<keyword evidence="4" id="KW-0436">Ligase</keyword>
<sequence>MNPIVLRRIIVTKFIVTTGGVLSGLGKGVTSASIGNLLKAQGFKVFALKLDPYLNIDPGVMSPIEHGEVFVTADGGETDLDLGHYERFIDVKLSKESNYTSGRIFTRIFEKERQGLYGGKTVQIVPHVIDEIISIIENTAKKQKPDFMLIEIGGTVGDIESNPYIYAISKFASLNPKSVFFAHLAFIPYLTASKEYKSKPSQVSIASLRSFGINPNILLLRSQGEVDERIINKVAEASFLDPNHVIGVPDKSSIYEIPMFLYEQNILKIIYSHFGIKKQINDKVYDSWKVFLNKYHATKNYKINLLLVGKYTELEDAYLSIISSLKIAAVHQNVELKYDLIDADLVNNKNIEKLTKAHDAVMILPGFGARGFESKVNVATYTREHKIPTLGICLGFQAMSVAQARLLGIKDATSKEFAENGKKQTFVLTPFYENGDKMAIGGTLRLGEDQVQAKNNTLAQKIYGSNIFYERHRHRYEINPEYLEKLQDDEFTFSAIHPTKKVAEICEVKNHPFYLGVQYHPEFSTRVLASNPLFDNFFQAIIKNQK</sequence>
<feature type="domain" description="Glutamine amidotransferase" evidence="15">
    <location>
        <begin position="315"/>
        <end position="539"/>
    </location>
</feature>
<comment type="pathway">
    <text evidence="1">Pyrimidine metabolism; CTP biosynthesis via de novo pathway; CTP from UDP: step 2/2.</text>
</comment>
<dbReference type="PROSITE" id="PS51273">
    <property type="entry name" value="GATASE_TYPE_1"/>
    <property type="match status" value="1"/>
</dbReference>
<dbReference type="NCBIfam" id="NF003792">
    <property type="entry name" value="PRK05380.1"/>
    <property type="match status" value="1"/>
</dbReference>
<dbReference type="CDD" id="cd01746">
    <property type="entry name" value="GATase1_CTP_Synthase"/>
    <property type="match status" value="1"/>
</dbReference>
<dbReference type="GO" id="GO:0042802">
    <property type="term" value="F:identical protein binding"/>
    <property type="evidence" value="ECO:0007669"/>
    <property type="project" value="TreeGrafter"/>
</dbReference>
<keyword evidence="5" id="KW-0479">Metal-binding</keyword>
<dbReference type="EC" id="6.3.4.2" evidence="3"/>
<evidence type="ECO:0000256" key="4">
    <source>
        <dbReference type="ARBA" id="ARBA00022598"/>
    </source>
</evidence>
<proteinExistence type="inferred from homology"/>
<dbReference type="PANTHER" id="PTHR11550">
    <property type="entry name" value="CTP SYNTHASE"/>
    <property type="match status" value="1"/>
</dbReference>
<evidence type="ECO:0000256" key="11">
    <source>
        <dbReference type="ARBA" id="ARBA00047781"/>
    </source>
</evidence>
<dbReference type="eggNOG" id="COG0504">
    <property type="taxonomic scope" value="Bacteria"/>
</dbReference>
<protein>
    <recommendedName>
        <fullName evidence="3">CTP synthase (glutamine hydrolyzing)</fullName>
        <ecNumber evidence="3">6.3.4.2</ecNumber>
    </recommendedName>
    <alternativeName>
        <fullName evidence="13">Cytidine 5'-triphosphate synthase</fullName>
    </alternativeName>
    <alternativeName>
        <fullName evidence="14">Cytidine triphosphate synthetase</fullName>
    </alternativeName>
    <alternativeName>
        <fullName evidence="12">UTP--ammonia ligase</fullName>
    </alternativeName>
</protein>
<dbReference type="CDD" id="cd03113">
    <property type="entry name" value="CTPS_N"/>
    <property type="match status" value="1"/>
</dbReference>
<evidence type="ECO:0000256" key="3">
    <source>
        <dbReference type="ARBA" id="ARBA00012291"/>
    </source>
</evidence>
<evidence type="ECO:0000256" key="6">
    <source>
        <dbReference type="ARBA" id="ARBA00022741"/>
    </source>
</evidence>
<keyword evidence="18" id="KW-1185">Reference proteome</keyword>
<dbReference type="GO" id="GO:0044210">
    <property type="term" value="P:'de novo' CTP biosynthetic process"/>
    <property type="evidence" value="ECO:0007669"/>
    <property type="project" value="UniProtKB-UniPathway"/>
</dbReference>
<dbReference type="HOGENOM" id="CLU_011675_5_0_14"/>
<dbReference type="Gene3D" id="3.40.50.300">
    <property type="entry name" value="P-loop containing nucleotide triphosphate hydrolases"/>
    <property type="match status" value="1"/>
</dbReference>
<dbReference type="InterPro" id="IPR017926">
    <property type="entry name" value="GATASE"/>
</dbReference>
<evidence type="ECO:0000259" key="16">
    <source>
        <dbReference type="Pfam" id="PF06418"/>
    </source>
</evidence>
<dbReference type="KEGG" id="mfp:MBIO_0625"/>